<dbReference type="EMBL" id="JARKHS020030717">
    <property type="protein sequence ID" value="KAK8761835.1"/>
    <property type="molecule type" value="Genomic_DNA"/>
</dbReference>
<evidence type="ECO:0000256" key="2">
    <source>
        <dbReference type="ARBA" id="ARBA00004922"/>
    </source>
</evidence>
<dbReference type="SUPFAM" id="SSF53756">
    <property type="entry name" value="UDP-Glycosyltransferase/glycogen phosphorylase"/>
    <property type="match status" value="1"/>
</dbReference>
<keyword evidence="10" id="KW-1185">Reference proteome</keyword>
<keyword evidence="6 7" id="KW-0333">Golgi apparatus</keyword>
<keyword evidence="4 7" id="KW-0328">Glycosyltransferase</keyword>
<evidence type="ECO:0000256" key="3">
    <source>
        <dbReference type="ARBA" id="ARBA00008919"/>
    </source>
</evidence>
<evidence type="ECO:0000256" key="4">
    <source>
        <dbReference type="ARBA" id="ARBA00022676"/>
    </source>
</evidence>
<dbReference type="GO" id="GO:0000139">
    <property type="term" value="C:Golgi membrane"/>
    <property type="evidence" value="ECO:0007669"/>
    <property type="project" value="UniProtKB-SubCell"/>
</dbReference>
<comment type="similarity">
    <text evidence="3 7">Belongs to the glycosyltransferase 10 family.</text>
</comment>
<evidence type="ECO:0000313" key="10">
    <source>
        <dbReference type="Proteomes" id="UP001321473"/>
    </source>
</evidence>
<feature type="domain" description="Fucosyltransferase C-terminal" evidence="8">
    <location>
        <begin position="42"/>
        <end position="207"/>
    </location>
</feature>
<proteinExistence type="inferred from homology"/>
<dbReference type="AlphaFoldDB" id="A0AAQ4DH95"/>
<evidence type="ECO:0000313" key="9">
    <source>
        <dbReference type="EMBL" id="KAK8761835.1"/>
    </source>
</evidence>
<keyword evidence="7" id="KW-0472">Membrane</keyword>
<name>A0AAQ4DH95_AMBAM</name>
<sequence>MTTDAFNWTMGRRMDADVVVPFGHWTLSERAGSRDFAKKQHTKKGTALFFTSDCDRKEDMEVLTEVMDALQGSTVRGCGASECGWLQLCLGEYAGDFHFLFVAESSGCYEHPLEAIYDAFRYDLVPVYFGHKIQAGLPEHSFVDAFAMLPATDIIDYLTALVKDSDLYSAFFKWKEDHALSRLDDLCYLCDALRKNLQRQTNDVVAWWKKSNLCRLNHRFNQVHSQPHEAYIH</sequence>
<protein>
    <recommendedName>
        <fullName evidence="7">Fucosyltransferase</fullName>
        <ecNumber evidence="7">2.4.1.-</ecNumber>
    </recommendedName>
</protein>
<dbReference type="Gene3D" id="3.40.50.11660">
    <property type="entry name" value="Glycosyl transferase family 10, C-terminal domain"/>
    <property type="match status" value="1"/>
</dbReference>
<accession>A0AAQ4DH95</accession>
<dbReference type="InterPro" id="IPR055270">
    <property type="entry name" value="Glyco_tran_10_C"/>
</dbReference>
<dbReference type="InterPro" id="IPR038577">
    <property type="entry name" value="GT10-like_C_sf"/>
</dbReference>
<keyword evidence="5 7" id="KW-0808">Transferase</keyword>
<reference evidence="9 10" key="1">
    <citation type="journal article" date="2023" name="Arcadia Sci">
        <title>De novo assembly of a long-read Amblyomma americanum tick genome.</title>
        <authorList>
            <person name="Chou S."/>
            <person name="Poskanzer K.E."/>
            <person name="Rollins M."/>
            <person name="Thuy-Boun P.S."/>
        </authorList>
    </citation>
    <scope>NUCLEOTIDE SEQUENCE [LARGE SCALE GENOMIC DNA]</scope>
    <source>
        <strain evidence="9">F_SG_1</strain>
        <tissue evidence="9">Salivary glands</tissue>
    </source>
</reference>
<dbReference type="EC" id="2.4.1.-" evidence="7"/>
<evidence type="ECO:0000256" key="6">
    <source>
        <dbReference type="ARBA" id="ARBA00023034"/>
    </source>
</evidence>
<dbReference type="GO" id="GO:0032580">
    <property type="term" value="C:Golgi cisterna membrane"/>
    <property type="evidence" value="ECO:0007669"/>
    <property type="project" value="UniProtKB-SubCell"/>
</dbReference>
<evidence type="ECO:0000259" key="8">
    <source>
        <dbReference type="Pfam" id="PF00852"/>
    </source>
</evidence>
<evidence type="ECO:0000256" key="1">
    <source>
        <dbReference type="ARBA" id="ARBA00004323"/>
    </source>
</evidence>
<dbReference type="Proteomes" id="UP001321473">
    <property type="component" value="Unassembled WGS sequence"/>
</dbReference>
<organism evidence="9 10">
    <name type="scientific">Amblyomma americanum</name>
    <name type="common">Lone star tick</name>
    <dbReference type="NCBI Taxonomy" id="6943"/>
    <lineage>
        <taxon>Eukaryota</taxon>
        <taxon>Metazoa</taxon>
        <taxon>Ecdysozoa</taxon>
        <taxon>Arthropoda</taxon>
        <taxon>Chelicerata</taxon>
        <taxon>Arachnida</taxon>
        <taxon>Acari</taxon>
        <taxon>Parasitiformes</taxon>
        <taxon>Ixodida</taxon>
        <taxon>Ixodoidea</taxon>
        <taxon>Ixodidae</taxon>
        <taxon>Amblyomminae</taxon>
        <taxon>Amblyomma</taxon>
    </lineage>
</organism>
<keyword evidence="7" id="KW-0812">Transmembrane</keyword>
<comment type="subcellular location">
    <subcellularLocation>
        <location evidence="1">Golgi apparatus membrane</location>
        <topology evidence="1">Single-pass type II membrane protein</topology>
    </subcellularLocation>
    <subcellularLocation>
        <location evidence="7">Golgi apparatus</location>
        <location evidence="7">Golgi stack membrane</location>
        <topology evidence="7">Single-pass type II membrane protein</topology>
    </subcellularLocation>
</comment>
<comment type="caution">
    <text evidence="9">The sequence shown here is derived from an EMBL/GenBank/DDBJ whole genome shotgun (WGS) entry which is preliminary data.</text>
</comment>
<dbReference type="GO" id="GO:0008417">
    <property type="term" value="F:fucosyltransferase activity"/>
    <property type="evidence" value="ECO:0007669"/>
    <property type="project" value="InterPro"/>
</dbReference>
<dbReference type="Pfam" id="PF00852">
    <property type="entry name" value="Glyco_transf_10"/>
    <property type="match status" value="1"/>
</dbReference>
<evidence type="ECO:0000256" key="7">
    <source>
        <dbReference type="RuleBase" id="RU003832"/>
    </source>
</evidence>
<dbReference type="InterPro" id="IPR001503">
    <property type="entry name" value="Glyco_trans_10"/>
</dbReference>
<evidence type="ECO:0000256" key="5">
    <source>
        <dbReference type="ARBA" id="ARBA00022679"/>
    </source>
</evidence>
<dbReference type="PANTHER" id="PTHR48438">
    <property type="entry name" value="ALPHA-(1,3)-FUCOSYLTRANSFERASE C-RELATED"/>
    <property type="match status" value="1"/>
</dbReference>
<dbReference type="PANTHER" id="PTHR48438:SF1">
    <property type="entry name" value="ALPHA-(1,3)-FUCOSYLTRANSFERASE C-RELATED"/>
    <property type="match status" value="1"/>
</dbReference>
<gene>
    <name evidence="9" type="ORF">V5799_026898</name>
</gene>
<comment type="pathway">
    <text evidence="2">Protein modification; protein glycosylation.</text>
</comment>